<evidence type="ECO:0000256" key="7">
    <source>
        <dbReference type="ARBA" id="ARBA00023128"/>
    </source>
</evidence>
<dbReference type="FunFam" id="2.40.30.10:FF:000001">
    <property type="entry name" value="Elongation factor Tu"/>
    <property type="match status" value="1"/>
</dbReference>
<dbReference type="Gene3D" id="3.40.50.300">
    <property type="entry name" value="P-loop containing nucleotide triphosphate hydrolases"/>
    <property type="match status" value="1"/>
</dbReference>
<dbReference type="InterPro" id="IPR027417">
    <property type="entry name" value="P-loop_NTPase"/>
</dbReference>
<proteinExistence type="inferred from homology"/>
<dbReference type="InterPro" id="IPR004161">
    <property type="entry name" value="EFTu-like_2"/>
</dbReference>
<evidence type="ECO:0000256" key="3">
    <source>
        <dbReference type="ARBA" id="ARBA00022741"/>
    </source>
</evidence>
<keyword evidence="3 9" id="KW-0547">Nucleotide-binding</keyword>
<comment type="similarity">
    <text evidence="2 9">Belongs to the TRAFAC class translation factor GTPase superfamily. Classic translation factor GTPase family. EF-Tu/EF-1A subfamily.</text>
</comment>
<dbReference type="InterPro" id="IPR009001">
    <property type="entry name" value="Transl_elong_EF1A/Init_IF2_C"/>
</dbReference>
<evidence type="ECO:0000256" key="6">
    <source>
        <dbReference type="ARBA" id="ARBA00022946"/>
    </source>
</evidence>
<dbReference type="Gene3D" id="2.40.30.10">
    <property type="entry name" value="Translation factors"/>
    <property type="match status" value="2"/>
</dbReference>
<evidence type="ECO:0000256" key="5">
    <source>
        <dbReference type="ARBA" id="ARBA00022917"/>
    </source>
</evidence>
<dbReference type="SUPFAM" id="SSF50447">
    <property type="entry name" value="Translation proteins"/>
    <property type="match status" value="1"/>
</dbReference>
<dbReference type="GO" id="GO:0005739">
    <property type="term" value="C:mitochondrion"/>
    <property type="evidence" value="ECO:0007669"/>
    <property type="project" value="UniProtKB-SubCell"/>
</dbReference>
<evidence type="ECO:0000256" key="8">
    <source>
        <dbReference type="ARBA" id="ARBA00023134"/>
    </source>
</evidence>
<dbReference type="InterPro" id="IPR033720">
    <property type="entry name" value="EFTU_2"/>
</dbReference>
<comment type="subcellular location">
    <subcellularLocation>
        <location evidence="1">Mitochondrion</location>
    </subcellularLocation>
</comment>
<keyword evidence="8 9" id="KW-0342">GTP-binding</keyword>
<evidence type="ECO:0000256" key="4">
    <source>
        <dbReference type="ARBA" id="ARBA00022768"/>
    </source>
</evidence>
<dbReference type="NCBIfam" id="NF000766">
    <property type="entry name" value="PRK00049.1"/>
    <property type="match status" value="1"/>
</dbReference>
<dbReference type="InterPro" id="IPR004160">
    <property type="entry name" value="Transl_elong_EFTu/EF1A_C"/>
</dbReference>
<dbReference type="InterPro" id="IPR000795">
    <property type="entry name" value="T_Tr_GTP-bd_dom"/>
</dbReference>
<dbReference type="InterPro" id="IPR005225">
    <property type="entry name" value="Small_GTP-bd"/>
</dbReference>
<feature type="domain" description="Tr-type G" evidence="11">
    <location>
        <begin position="85"/>
        <end position="282"/>
    </location>
</feature>
<dbReference type="SUPFAM" id="SSF52540">
    <property type="entry name" value="P-loop containing nucleoside triphosphate hydrolases"/>
    <property type="match status" value="1"/>
</dbReference>
<accession>A0A0L0VIM8</accession>
<evidence type="ECO:0000259" key="11">
    <source>
        <dbReference type="PROSITE" id="PS51722"/>
    </source>
</evidence>
<dbReference type="HAMAP" id="MF_00118_B">
    <property type="entry name" value="EF_Tu_B"/>
    <property type="match status" value="1"/>
</dbReference>
<dbReference type="NCBIfam" id="TIGR00485">
    <property type="entry name" value="EF-Tu"/>
    <property type="match status" value="1"/>
</dbReference>
<dbReference type="PANTHER" id="PTHR43721">
    <property type="entry name" value="ELONGATION FACTOR TU-RELATED"/>
    <property type="match status" value="1"/>
</dbReference>
<dbReference type="OrthoDB" id="2067at2759"/>
<dbReference type="STRING" id="1165861.A0A0L0VIM8"/>
<dbReference type="EMBL" id="AJIL01000049">
    <property type="protein sequence ID" value="KNE99147.1"/>
    <property type="molecule type" value="Genomic_DNA"/>
</dbReference>
<dbReference type="PROSITE" id="PS00301">
    <property type="entry name" value="G_TR_1"/>
    <property type="match status" value="1"/>
</dbReference>
<organism evidence="12 13">
    <name type="scientific">Puccinia striiformis f. sp. tritici PST-78</name>
    <dbReference type="NCBI Taxonomy" id="1165861"/>
    <lineage>
        <taxon>Eukaryota</taxon>
        <taxon>Fungi</taxon>
        <taxon>Dikarya</taxon>
        <taxon>Basidiomycota</taxon>
        <taxon>Pucciniomycotina</taxon>
        <taxon>Pucciniomycetes</taxon>
        <taxon>Pucciniales</taxon>
        <taxon>Pucciniaceae</taxon>
        <taxon>Puccinia</taxon>
    </lineage>
</organism>
<dbReference type="Proteomes" id="UP000054564">
    <property type="component" value="Unassembled WGS sequence"/>
</dbReference>
<keyword evidence="7" id="KW-0496">Mitochondrion</keyword>
<feature type="region of interest" description="Disordered" evidence="10">
    <location>
        <begin position="37"/>
        <end position="60"/>
    </location>
</feature>
<evidence type="ECO:0000313" key="13">
    <source>
        <dbReference type="Proteomes" id="UP000054564"/>
    </source>
</evidence>
<keyword evidence="5" id="KW-0648">Protein biosynthesis</keyword>
<dbReference type="NCBIfam" id="NF009372">
    <property type="entry name" value="PRK12735.1"/>
    <property type="match status" value="1"/>
</dbReference>
<evidence type="ECO:0000313" key="12">
    <source>
        <dbReference type="EMBL" id="KNE99147.1"/>
    </source>
</evidence>
<protein>
    <recommendedName>
        <fullName evidence="9">Elongation factor Tu</fullName>
    </recommendedName>
</protein>
<gene>
    <name evidence="12" type="ORF">PSTG_07624</name>
</gene>
<dbReference type="InterPro" id="IPR004541">
    <property type="entry name" value="Transl_elong_EFTu/EF1A_bac/org"/>
</dbReference>
<keyword evidence="13" id="KW-1185">Reference proteome</keyword>
<dbReference type="Pfam" id="PF03144">
    <property type="entry name" value="GTP_EFTU_D2"/>
    <property type="match status" value="1"/>
</dbReference>
<evidence type="ECO:0000256" key="1">
    <source>
        <dbReference type="ARBA" id="ARBA00004173"/>
    </source>
</evidence>
<dbReference type="FunFam" id="3.40.50.300:FF:000003">
    <property type="entry name" value="Elongation factor Tu"/>
    <property type="match status" value="1"/>
</dbReference>
<dbReference type="AlphaFoldDB" id="A0A0L0VIM8"/>
<dbReference type="Pfam" id="PF00009">
    <property type="entry name" value="GTP_EFTU"/>
    <property type="match status" value="1"/>
</dbReference>
<evidence type="ECO:0000256" key="2">
    <source>
        <dbReference type="ARBA" id="ARBA00007249"/>
    </source>
</evidence>
<dbReference type="PRINTS" id="PR00315">
    <property type="entry name" value="ELONGATNFCT"/>
</dbReference>
<dbReference type="InterPro" id="IPR031157">
    <property type="entry name" value="G_TR_CS"/>
</dbReference>
<dbReference type="GO" id="GO:0003746">
    <property type="term" value="F:translation elongation factor activity"/>
    <property type="evidence" value="ECO:0007669"/>
    <property type="project" value="UniProtKB-UniRule"/>
</dbReference>
<comment type="caution">
    <text evidence="12">The sequence shown here is derived from an EMBL/GenBank/DDBJ whole genome shotgun (WGS) entry which is preliminary data.</text>
</comment>
<keyword evidence="6" id="KW-0809">Transit peptide</keyword>
<dbReference type="InterPro" id="IPR050055">
    <property type="entry name" value="EF-Tu_GTPase"/>
</dbReference>
<dbReference type="GO" id="GO:0005525">
    <property type="term" value="F:GTP binding"/>
    <property type="evidence" value="ECO:0007669"/>
    <property type="project" value="UniProtKB-UniRule"/>
</dbReference>
<dbReference type="Pfam" id="PF03143">
    <property type="entry name" value="GTP_EFTU_D3"/>
    <property type="match status" value="1"/>
</dbReference>
<comment type="function">
    <text evidence="9">This protein promotes the GTP-dependent binding of aminoacyl-tRNA to the A-site of ribosomes during protein biosynthesis.</text>
</comment>
<dbReference type="SUPFAM" id="SSF50465">
    <property type="entry name" value="EF-Tu/eEF-1alpha/eIF2-gamma C-terminal domain"/>
    <property type="match status" value="1"/>
</dbReference>
<name>A0A0L0VIM8_9BASI</name>
<dbReference type="GO" id="GO:0070125">
    <property type="term" value="P:mitochondrial translational elongation"/>
    <property type="evidence" value="ECO:0007669"/>
    <property type="project" value="TreeGrafter"/>
</dbReference>
<reference evidence="13" key="1">
    <citation type="submission" date="2014-03" db="EMBL/GenBank/DDBJ databases">
        <title>The Genome Sequence of Puccinia striiformis f. sp. tritici PST-78.</title>
        <authorList>
            <consortium name="The Broad Institute Genome Sequencing Platform"/>
            <person name="Cuomo C."/>
            <person name="Hulbert S."/>
            <person name="Chen X."/>
            <person name="Walker B."/>
            <person name="Young S.K."/>
            <person name="Zeng Q."/>
            <person name="Gargeya S."/>
            <person name="Fitzgerald M."/>
            <person name="Haas B."/>
            <person name="Abouelleil A."/>
            <person name="Alvarado L."/>
            <person name="Arachchi H.M."/>
            <person name="Berlin A.M."/>
            <person name="Chapman S.B."/>
            <person name="Goldberg J."/>
            <person name="Griggs A."/>
            <person name="Gujja S."/>
            <person name="Hansen M."/>
            <person name="Howarth C."/>
            <person name="Imamovic A."/>
            <person name="Larimer J."/>
            <person name="McCowan C."/>
            <person name="Montmayeur A."/>
            <person name="Murphy C."/>
            <person name="Neiman D."/>
            <person name="Pearson M."/>
            <person name="Priest M."/>
            <person name="Roberts A."/>
            <person name="Saif S."/>
            <person name="Shea T."/>
            <person name="Sisk P."/>
            <person name="Sykes S."/>
            <person name="Wortman J."/>
            <person name="Nusbaum C."/>
            <person name="Birren B."/>
        </authorList>
    </citation>
    <scope>NUCLEOTIDE SEQUENCE [LARGE SCALE GENOMIC DNA]</scope>
    <source>
        <strain evidence="13">race PST-78</strain>
    </source>
</reference>
<evidence type="ECO:0000256" key="10">
    <source>
        <dbReference type="SAM" id="MobiDB-lite"/>
    </source>
</evidence>
<dbReference type="NCBIfam" id="NF009373">
    <property type="entry name" value="PRK12736.1"/>
    <property type="match status" value="1"/>
</dbReference>
<dbReference type="GO" id="GO:0003924">
    <property type="term" value="F:GTPase activity"/>
    <property type="evidence" value="ECO:0007669"/>
    <property type="project" value="UniProtKB-UniRule"/>
</dbReference>
<dbReference type="InterPro" id="IPR041709">
    <property type="entry name" value="EF-Tu_GTP-bd"/>
</dbReference>
<dbReference type="PROSITE" id="PS51722">
    <property type="entry name" value="G_TR_2"/>
    <property type="match status" value="1"/>
</dbReference>
<evidence type="ECO:0000256" key="9">
    <source>
        <dbReference type="RuleBase" id="RU000325"/>
    </source>
</evidence>
<dbReference type="CDD" id="cd01884">
    <property type="entry name" value="EF_Tu"/>
    <property type="match status" value="1"/>
</dbReference>
<dbReference type="CDD" id="cd03697">
    <property type="entry name" value="EFTU_II"/>
    <property type="match status" value="1"/>
</dbReference>
<sequence length="476" mass="52063">MSLICRNTILKGLPSRSSNLLLSGSLSSRLGVQCRANSSSANSGLSSVRSSSARSPRNPRAILPVHPAAIRSYAAEASKKFTRTKPHMNIGTIGHVDHGKTTLTAAITKSLAAANSNNKFLDYSQIDKAPEEKARGITISTAHVEYETENRHYAHVDCPGHADYIKNMITGAAQMDGAILLVSATDGQMPQTREHLLLARQVGIQKLVVYVNKVDQIDDPEMLELVEMEMRDLLTSYGFDGEETPIIKGSALCALEDKKPEIGVESIKELMKATDTWLDQPTRDLDKPFLMPVEDVFSIPGRGTVVTGRVERGTVLKGAELELIGLGMNQKVALTGIEMFKKELERGEAGDNMGALLRGLKREQIKRGMVLAAPGSIKSVTKFLASIYVLTKDEGGRYTPFMNNYRPQLFLRTSDVTVSLTFPEDVADRNEKQVFPGDNVEMLCELVHDVAMEPGSRFTIREGGKTVGTGLVSRIF</sequence>
<keyword evidence="4 9" id="KW-0251">Elongation factor</keyword>
<dbReference type="NCBIfam" id="TIGR00231">
    <property type="entry name" value="small_GTP"/>
    <property type="match status" value="1"/>
</dbReference>
<dbReference type="PANTHER" id="PTHR43721:SF36">
    <property type="entry name" value="ELONGATION FACTOR TU, MITOCHONDRIAL"/>
    <property type="match status" value="1"/>
</dbReference>
<dbReference type="InterPro" id="IPR009000">
    <property type="entry name" value="Transl_B-barrel_sf"/>
</dbReference>
<dbReference type="CDD" id="cd03707">
    <property type="entry name" value="EFTU_III"/>
    <property type="match status" value="1"/>
</dbReference>